<keyword evidence="3" id="KW-0479">Metal-binding</keyword>
<dbReference type="InterPro" id="IPR036397">
    <property type="entry name" value="RNaseH_sf"/>
</dbReference>
<comment type="caution">
    <text evidence="9">The sequence shown here is derived from an EMBL/GenBank/DDBJ whole genome shotgun (WGS) entry which is preliminary data.</text>
</comment>
<dbReference type="GO" id="GO:0005737">
    <property type="term" value="C:cytoplasm"/>
    <property type="evidence" value="ECO:0007669"/>
    <property type="project" value="TreeGrafter"/>
</dbReference>
<dbReference type="GO" id="GO:0003676">
    <property type="term" value="F:nucleic acid binding"/>
    <property type="evidence" value="ECO:0007669"/>
    <property type="project" value="InterPro"/>
</dbReference>
<dbReference type="AlphaFoldDB" id="A0A2U1M3W8"/>
<evidence type="ECO:0000256" key="3">
    <source>
        <dbReference type="ARBA" id="ARBA00022723"/>
    </source>
</evidence>
<evidence type="ECO:0000256" key="1">
    <source>
        <dbReference type="ARBA" id="ARBA00001946"/>
    </source>
</evidence>
<accession>A0A2U1M3W8</accession>
<dbReference type="PANTHER" id="PTHR13058">
    <property type="entry name" value="THREE PRIME REPAIR EXONUCLEASE 1, 2"/>
    <property type="match status" value="1"/>
</dbReference>
<dbReference type="STRING" id="35608.A0A2U1M3W8"/>
<evidence type="ECO:0000256" key="4">
    <source>
        <dbReference type="ARBA" id="ARBA00022801"/>
    </source>
</evidence>
<dbReference type="PANTHER" id="PTHR13058:SF19">
    <property type="entry name" value="LD40940P"/>
    <property type="match status" value="1"/>
</dbReference>
<dbReference type="GO" id="GO:0046872">
    <property type="term" value="F:metal ion binding"/>
    <property type="evidence" value="ECO:0007669"/>
    <property type="project" value="UniProtKB-KW"/>
</dbReference>
<dbReference type="GO" id="GO:0006308">
    <property type="term" value="P:DNA catabolic process"/>
    <property type="evidence" value="ECO:0007669"/>
    <property type="project" value="TreeGrafter"/>
</dbReference>
<keyword evidence="10" id="KW-1185">Reference proteome</keyword>
<evidence type="ECO:0000313" key="9">
    <source>
        <dbReference type="EMBL" id="PWA55956.1"/>
    </source>
</evidence>
<protein>
    <submittedName>
        <fullName evidence="9">Exonuclease DPD1, chloroplastic/mitochondrial</fullName>
    </submittedName>
</protein>
<dbReference type="Proteomes" id="UP000245207">
    <property type="component" value="Unassembled WGS sequence"/>
</dbReference>
<sequence>MEPKDISKLVTVIVFDIETTGFSRIYDRVIEIAMQDLSGGENSTFETLVNPLKRDLNTSIHNISDDMVTSPTVPRIKELIPILVQYIQSRHKTGGQVILVAHNAKIFDVPFLKEEFRRHSRELPSNWCFLDTVPLARKLLNSATTVAK</sequence>
<keyword evidence="4" id="KW-0378">Hydrolase</keyword>
<feature type="domain" description="Exonuclease" evidence="8">
    <location>
        <begin position="11"/>
        <end position="148"/>
    </location>
</feature>
<dbReference type="SMART" id="SM00479">
    <property type="entry name" value="EXOIII"/>
    <property type="match status" value="1"/>
</dbReference>
<dbReference type="GO" id="GO:0008296">
    <property type="term" value="F:3'-5'-DNA exonuclease activity"/>
    <property type="evidence" value="ECO:0007669"/>
    <property type="project" value="TreeGrafter"/>
</dbReference>
<dbReference type="InterPro" id="IPR040393">
    <property type="entry name" value="TREX1/2"/>
</dbReference>
<keyword evidence="5 9" id="KW-0269">Exonuclease</keyword>
<evidence type="ECO:0000259" key="8">
    <source>
        <dbReference type="SMART" id="SM00479"/>
    </source>
</evidence>
<evidence type="ECO:0000256" key="6">
    <source>
        <dbReference type="ARBA" id="ARBA00022842"/>
    </source>
</evidence>
<reference evidence="9 10" key="1">
    <citation type="journal article" date="2018" name="Mol. Plant">
        <title>The genome of Artemisia annua provides insight into the evolution of Asteraceae family and artemisinin biosynthesis.</title>
        <authorList>
            <person name="Shen Q."/>
            <person name="Zhang L."/>
            <person name="Liao Z."/>
            <person name="Wang S."/>
            <person name="Yan T."/>
            <person name="Shi P."/>
            <person name="Liu M."/>
            <person name="Fu X."/>
            <person name="Pan Q."/>
            <person name="Wang Y."/>
            <person name="Lv Z."/>
            <person name="Lu X."/>
            <person name="Zhang F."/>
            <person name="Jiang W."/>
            <person name="Ma Y."/>
            <person name="Chen M."/>
            <person name="Hao X."/>
            <person name="Li L."/>
            <person name="Tang Y."/>
            <person name="Lv G."/>
            <person name="Zhou Y."/>
            <person name="Sun X."/>
            <person name="Brodelius P.E."/>
            <person name="Rose J.K.C."/>
            <person name="Tang K."/>
        </authorList>
    </citation>
    <scope>NUCLEOTIDE SEQUENCE [LARGE SCALE GENOMIC DNA]</scope>
    <source>
        <strain evidence="10">cv. Huhao1</strain>
        <tissue evidence="9">Leaf</tissue>
    </source>
</reference>
<organism evidence="9 10">
    <name type="scientific">Artemisia annua</name>
    <name type="common">Sweet wormwood</name>
    <dbReference type="NCBI Taxonomy" id="35608"/>
    <lineage>
        <taxon>Eukaryota</taxon>
        <taxon>Viridiplantae</taxon>
        <taxon>Streptophyta</taxon>
        <taxon>Embryophyta</taxon>
        <taxon>Tracheophyta</taxon>
        <taxon>Spermatophyta</taxon>
        <taxon>Magnoliopsida</taxon>
        <taxon>eudicotyledons</taxon>
        <taxon>Gunneridae</taxon>
        <taxon>Pentapetalae</taxon>
        <taxon>asterids</taxon>
        <taxon>campanulids</taxon>
        <taxon>Asterales</taxon>
        <taxon>Asteraceae</taxon>
        <taxon>Asteroideae</taxon>
        <taxon>Anthemideae</taxon>
        <taxon>Artemisiinae</taxon>
        <taxon>Artemisia</taxon>
    </lineage>
</organism>
<name>A0A2U1M3W8_ARTAN</name>
<dbReference type="Gene3D" id="3.30.420.10">
    <property type="entry name" value="Ribonuclease H-like superfamily/Ribonuclease H"/>
    <property type="match status" value="1"/>
</dbReference>
<keyword evidence="2" id="KW-0540">Nuclease</keyword>
<evidence type="ECO:0000313" key="10">
    <source>
        <dbReference type="Proteomes" id="UP000245207"/>
    </source>
</evidence>
<evidence type="ECO:0000256" key="7">
    <source>
        <dbReference type="ARBA" id="ARBA00025769"/>
    </source>
</evidence>
<evidence type="ECO:0000256" key="2">
    <source>
        <dbReference type="ARBA" id="ARBA00022722"/>
    </source>
</evidence>
<dbReference type="EMBL" id="PKPP01006609">
    <property type="protein sequence ID" value="PWA55956.1"/>
    <property type="molecule type" value="Genomic_DNA"/>
</dbReference>
<dbReference type="Pfam" id="PF00929">
    <property type="entry name" value="RNase_T"/>
    <property type="match status" value="1"/>
</dbReference>
<comment type="similarity">
    <text evidence="7">Belongs to the exonuclease superfamily. TREX family.</text>
</comment>
<dbReference type="OrthoDB" id="10250935at2759"/>
<evidence type="ECO:0000256" key="5">
    <source>
        <dbReference type="ARBA" id="ARBA00022839"/>
    </source>
</evidence>
<dbReference type="InterPro" id="IPR013520">
    <property type="entry name" value="Ribonucl_H"/>
</dbReference>
<comment type="cofactor">
    <cofactor evidence="1">
        <name>Mg(2+)</name>
        <dbReference type="ChEBI" id="CHEBI:18420"/>
    </cofactor>
</comment>
<gene>
    <name evidence="9" type="ORF">CTI12_AA421910</name>
</gene>
<keyword evidence="6" id="KW-0460">Magnesium</keyword>
<proteinExistence type="inferred from homology"/>
<dbReference type="CDD" id="cd06127">
    <property type="entry name" value="DEDDh"/>
    <property type="match status" value="1"/>
</dbReference>
<dbReference type="InterPro" id="IPR012337">
    <property type="entry name" value="RNaseH-like_sf"/>
</dbReference>
<dbReference type="SUPFAM" id="SSF53098">
    <property type="entry name" value="Ribonuclease H-like"/>
    <property type="match status" value="1"/>
</dbReference>